<keyword evidence="1" id="KW-0472">Membrane</keyword>
<reference evidence="2 3" key="1">
    <citation type="journal article" date="2016" name="Sci. Rep.">
        <title>Draft genome sequencing and secretome analysis of fungal phytopathogen Ascochyta rabiei provides insight into the necrotrophic effector repertoire.</title>
        <authorList>
            <person name="Verma S."/>
            <person name="Gazara R.K."/>
            <person name="Nizam S."/>
            <person name="Parween S."/>
            <person name="Chattopadhyay D."/>
            <person name="Verma P.K."/>
        </authorList>
    </citation>
    <scope>NUCLEOTIDE SEQUENCE [LARGE SCALE GENOMIC DNA]</scope>
    <source>
        <strain evidence="2 3">ArDII</strain>
    </source>
</reference>
<proteinExistence type="predicted"/>
<keyword evidence="1" id="KW-1133">Transmembrane helix</keyword>
<organism evidence="2 3">
    <name type="scientific">Didymella rabiei</name>
    <name type="common">Chickpea ascochyta blight fungus</name>
    <name type="synonym">Mycosphaerella rabiei</name>
    <dbReference type="NCBI Taxonomy" id="5454"/>
    <lineage>
        <taxon>Eukaryota</taxon>
        <taxon>Fungi</taxon>
        <taxon>Dikarya</taxon>
        <taxon>Ascomycota</taxon>
        <taxon>Pezizomycotina</taxon>
        <taxon>Dothideomycetes</taxon>
        <taxon>Pleosporomycetidae</taxon>
        <taxon>Pleosporales</taxon>
        <taxon>Pleosporineae</taxon>
        <taxon>Didymellaceae</taxon>
        <taxon>Ascochyta</taxon>
    </lineage>
</organism>
<evidence type="ECO:0000313" key="3">
    <source>
        <dbReference type="Proteomes" id="UP000076837"/>
    </source>
</evidence>
<dbReference type="Proteomes" id="UP000076837">
    <property type="component" value="Unassembled WGS sequence"/>
</dbReference>
<keyword evidence="3" id="KW-1185">Reference proteome</keyword>
<evidence type="ECO:0000313" key="2">
    <source>
        <dbReference type="EMBL" id="KZM19784.1"/>
    </source>
</evidence>
<accession>A0A162Y1E4</accession>
<keyword evidence="1" id="KW-0812">Transmembrane</keyword>
<protein>
    <submittedName>
        <fullName evidence="2">Uncharacterized protein</fullName>
    </submittedName>
</protein>
<comment type="caution">
    <text evidence="2">The sequence shown here is derived from an EMBL/GenBank/DDBJ whole genome shotgun (WGS) entry which is preliminary data.</text>
</comment>
<gene>
    <name evidence="2" type="ORF">ST47_g9170</name>
</gene>
<name>A0A162Y1E4_DIDRA</name>
<feature type="transmembrane region" description="Helical" evidence="1">
    <location>
        <begin position="283"/>
        <end position="308"/>
    </location>
</feature>
<dbReference type="EMBL" id="JYNV01000290">
    <property type="protein sequence ID" value="KZM19784.1"/>
    <property type="molecule type" value="Genomic_DNA"/>
</dbReference>
<dbReference type="AlphaFoldDB" id="A0A162Y1E4"/>
<evidence type="ECO:0000256" key="1">
    <source>
        <dbReference type="SAM" id="Phobius"/>
    </source>
</evidence>
<sequence>MEGIVPGITIKITEEAGSFMATAIARIYAKTTDWRPSYSIVNFGSLPTPTSPLDPVLESGDYQTGIVGPYNWTQEPSGVWSNVRTTNETIDIGISATVCFTSMAAHDLTIYANSERDFVEPRNLSRIRDLWKYDTEDVRKMLGATREPLSVNDRGILNLQPPANWTETILNVTTQDYLAASILGGLRKLENPDLKTYYPDYDQSRVYPQTAVLTPFSPYNSIHRAHTALFQDVIQSTENPALAFQALFTTISSMAYYNALPLFFLDHNATIATSRSFTIQVQWTGFAVIVALLVVHAFLVITAVVLFLSKTDHSLLGNAWQDVAQVSSSDTMNTMYHATNMTDLEVKRLLRMNRCEDNEVVLKTGADSGRSQAVYRRGI</sequence>